<dbReference type="SUPFAM" id="SSF54427">
    <property type="entry name" value="NTF2-like"/>
    <property type="match status" value="1"/>
</dbReference>
<gene>
    <name evidence="1" type="ORF">AAD027_09220</name>
</gene>
<dbReference type="Gene3D" id="3.10.450.50">
    <property type="match status" value="1"/>
</dbReference>
<name>A0ABU9J0W5_9GAMM</name>
<dbReference type="EMBL" id="JBBWWT010000003">
    <property type="protein sequence ID" value="MEL1264546.1"/>
    <property type="molecule type" value="Genomic_DNA"/>
</dbReference>
<comment type="caution">
    <text evidence="1">The sequence shown here is derived from an EMBL/GenBank/DDBJ whole genome shotgun (WGS) entry which is preliminary data.</text>
</comment>
<dbReference type="Proteomes" id="UP001459204">
    <property type="component" value="Unassembled WGS sequence"/>
</dbReference>
<evidence type="ECO:0000313" key="2">
    <source>
        <dbReference type="Proteomes" id="UP001459204"/>
    </source>
</evidence>
<dbReference type="RefSeq" id="WP_341725724.1">
    <property type="nucleotide sequence ID" value="NZ_JBBWWT010000003.1"/>
</dbReference>
<protein>
    <submittedName>
        <fullName evidence="1">Nuclear transport factor 2 family protein</fullName>
    </submittedName>
</protein>
<reference evidence="1 2" key="1">
    <citation type="submission" date="2024-04" db="EMBL/GenBank/DDBJ databases">
        <title>Draft genome sequence of Pseudoxanthomonas putridarboris WD12.</title>
        <authorList>
            <person name="Oh J."/>
        </authorList>
    </citation>
    <scope>NUCLEOTIDE SEQUENCE [LARGE SCALE GENOMIC DNA]</scope>
    <source>
        <strain evidence="1 2">WD12</strain>
    </source>
</reference>
<accession>A0ABU9J0W5</accession>
<proteinExistence type="predicted"/>
<keyword evidence="2" id="KW-1185">Reference proteome</keyword>
<organism evidence="1 2">
    <name type="scientific">Pseudoxanthomonas putridarboris</name>
    <dbReference type="NCBI Taxonomy" id="752605"/>
    <lineage>
        <taxon>Bacteria</taxon>
        <taxon>Pseudomonadati</taxon>
        <taxon>Pseudomonadota</taxon>
        <taxon>Gammaproteobacteria</taxon>
        <taxon>Lysobacterales</taxon>
        <taxon>Lysobacteraceae</taxon>
        <taxon>Pseudoxanthomonas</taxon>
    </lineage>
</organism>
<evidence type="ECO:0000313" key="1">
    <source>
        <dbReference type="EMBL" id="MEL1264546.1"/>
    </source>
</evidence>
<sequence>MALLALGMVACRSGSPEERLRQQFSAMQAAAEEKRVGDFMEGVSADFAGARGMDRAALHNLLRLRTLGNASIGASTGPLDVQVQGDTATVKFSALLTGGSGRLLPEQMQAYQITSGWRLEDGEWRVYYAQWDPPR</sequence>
<dbReference type="InterPro" id="IPR032710">
    <property type="entry name" value="NTF2-like_dom_sf"/>
</dbReference>